<dbReference type="EMBL" id="JBBUTH010000010">
    <property type="protein sequence ID" value="MEK8052947.1"/>
    <property type="molecule type" value="Genomic_DNA"/>
</dbReference>
<keyword evidence="5" id="KW-1185">Reference proteome</keyword>
<dbReference type="Pfam" id="PF01051">
    <property type="entry name" value="Rep3_N"/>
    <property type="match status" value="1"/>
</dbReference>
<dbReference type="Proteomes" id="UP001365405">
    <property type="component" value="Unassembled WGS sequence"/>
</dbReference>
<proteinExistence type="inferred from homology"/>
<comment type="caution">
    <text evidence="4">The sequence shown here is derived from an EMBL/GenBank/DDBJ whole genome shotgun (WGS) entry which is preliminary data.</text>
</comment>
<dbReference type="InterPro" id="IPR036388">
    <property type="entry name" value="WH-like_DNA-bd_sf"/>
</dbReference>
<feature type="domain" description="Initiator Rep protein WH1" evidence="3">
    <location>
        <begin position="30"/>
        <end position="177"/>
    </location>
</feature>
<evidence type="ECO:0000313" key="4">
    <source>
        <dbReference type="EMBL" id="MEK8052947.1"/>
    </source>
</evidence>
<sequence length="454" mass="51071">MAESLSLPSNGSARTDTSADDARRDEQAVSKANESIAIRPKRGKLTLLSRRIYNALLYHAQRAGVDQPSYTILLSELIDDARFNSNNTELLKTHIRDMQATTIEWHTSIGEQRRWTSTQLLGTVHIHERGRGSPCSITWSYPEPIRERLVKPAHYTKVFLEISAQMRTYAAAVLYELGARYLTSPGRLTMREDLIWWASVLTGRSDIESVDYRILHRDTIKKALIELDTLNDSFRMEVVEHKRGRKVEELQFRVIPKAQPTLQGLEQGGKNVFDLQLVERLVVIGFKRADAQDLYASTDEGALRAAVDLVEARQKNATLPPLDSPAAYLRDALRKGYAGQGGQGASVAREEPATAEPSLEEKMQRLRDEWEGQRIQQARTAFDAMGETERQAHIARFEAECLGELLGPVARSWQKQGVHSPVARSTFFRWLAGVLWPAPVTDSALLAFALERKG</sequence>
<accession>A0ABU9CMA1</accession>
<reference evidence="4 5" key="1">
    <citation type="submission" date="2024-04" db="EMBL/GenBank/DDBJ databases">
        <title>Novel species of the genus Ideonella isolated from streams.</title>
        <authorList>
            <person name="Lu H."/>
        </authorList>
    </citation>
    <scope>NUCLEOTIDE SEQUENCE [LARGE SCALE GENOMIC DNA]</scope>
    <source>
        <strain evidence="4 5">DXS22W</strain>
    </source>
</reference>
<name>A0ABU9CMA1_9BURK</name>
<evidence type="ECO:0000259" key="3">
    <source>
        <dbReference type="Pfam" id="PF01051"/>
    </source>
</evidence>
<feature type="region of interest" description="Disordered" evidence="2">
    <location>
        <begin position="1"/>
        <end position="35"/>
    </location>
</feature>
<dbReference type="Gene3D" id="1.10.10.10">
    <property type="entry name" value="Winged helix-like DNA-binding domain superfamily/Winged helix DNA-binding domain"/>
    <property type="match status" value="1"/>
</dbReference>
<dbReference type="InterPro" id="IPR000525">
    <property type="entry name" value="Initiator_Rep_WH1"/>
</dbReference>
<dbReference type="RefSeq" id="WP_341412682.1">
    <property type="nucleotide sequence ID" value="NZ_JBBUTH010000010.1"/>
</dbReference>
<feature type="region of interest" description="Disordered" evidence="2">
    <location>
        <begin position="340"/>
        <end position="359"/>
    </location>
</feature>
<dbReference type="InterPro" id="IPR036390">
    <property type="entry name" value="WH_DNA-bd_sf"/>
</dbReference>
<feature type="compositionally biased region" description="Polar residues" evidence="2">
    <location>
        <begin position="1"/>
        <end position="11"/>
    </location>
</feature>
<comment type="similarity">
    <text evidence="1">Belongs to the initiator RepB protein family.</text>
</comment>
<evidence type="ECO:0000313" key="5">
    <source>
        <dbReference type="Proteomes" id="UP001365405"/>
    </source>
</evidence>
<dbReference type="SUPFAM" id="SSF46785">
    <property type="entry name" value="Winged helix' DNA-binding domain"/>
    <property type="match status" value="1"/>
</dbReference>
<evidence type="ECO:0000256" key="1">
    <source>
        <dbReference type="ARBA" id="ARBA00038283"/>
    </source>
</evidence>
<gene>
    <name evidence="4" type="ORF">AACH10_22030</name>
</gene>
<evidence type="ECO:0000256" key="2">
    <source>
        <dbReference type="SAM" id="MobiDB-lite"/>
    </source>
</evidence>
<organism evidence="4 5">
    <name type="scientific">Pseudaquabacterium inlustre</name>
    <dbReference type="NCBI Taxonomy" id="2984192"/>
    <lineage>
        <taxon>Bacteria</taxon>
        <taxon>Pseudomonadati</taxon>
        <taxon>Pseudomonadota</taxon>
        <taxon>Betaproteobacteria</taxon>
        <taxon>Burkholderiales</taxon>
        <taxon>Sphaerotilaceae</taxon>
        <taxon>Pseudaquabacterium</taxon>
    </lineage>
</organism>
<protein>
    <submittedName>
        <fullName evidence="4">Replication initiation protein</fullName>
    </submittedName>
</protein>